<gene>
    <name evidence="8" type="ORF">AOG27_10415</name>
</gene>
<reference evidence="8 9" key="1">
    <citation type="submission" date="2015-09" db="EMBL/GenBank/DDBJ databases">
        <title>Draft Genome Sequence of Pseudoalteromonas lipolytica UCD-48B.</title>
        <authorList>
            <person name="Krusor M."/>
            <person name="Coil D.A."/>
            <person name="Lang J.M."/>
            <person name="Eisen J.A."/>
            <person name="Alexiev A."/>
        </authorList>
    </citation>
    <scope>NUCLEOTIDE SEQUENCE [LARGE SCALE GENOMIC DNA]</scope>
    <source>
        <strain evidence="8 9">UCD-48B</strain>
    </source>
</reference>
<evidence type="ECO:0000313" key="9">
    <source>
        <dbReference type="Proteomes" id="UP000050378"/>
    </source>
</evidence>
<name>A0A0P7E0C7_9GAMM</name>
<protein>
    <submittedName>
        <fullName evidence="8">SAM-dependent methyltransferase</fullName>
    </submittedName>
</protein>
<evidence type="ECO:0000259" key="6">
    <source>
        <dbReference type="Pfam" id="PF13847"/>
    </source>
</evidence>
<evidence type="ECO:0000256" key="4">
    <source>
        <dbReference type="PIRSR" id="PIRSR018249-1"/>
    </source>
</evidence>
<dbReference type="InterPro" id="IPR025714">
    <property type="entry name" value="Methyltranfer_dom"/>
</dbReference>
<dbReference type="STRING" id="570156.AOG27_10415"/>
<dbReference type="InterPro" id="IPR029063">
    <property type="entry name" value="SAM-dependent_MTases_sf"/>
</dbReference>
<sequence>MSLHYHCPLCKLELTLTDKTYRCDNNHSFDIAKEGYVNLLPVQNKKSKQPGDNLEMVQARRAFLSAGHYLFLQQALAELVASLEPSSVIDLGCGEGFYTQAIAAQSSADVYGVDISKPAVKYAAKRYENAHFSVASISQAPFADAQADVLVSVFAPLFAQELARLAKPQASLIVASPGPWHLKELKAFIYADVKPHTEIEPPAGFSKASINLLEQQVLLSVGEIKHLIMMTPFAWKFRPEHWQQIEQQGPQKVTLSFYVSQFIRD</sequence>
<dbReference type="SUPFAM" id="SSF53335">
    <property type="entry name" value="S-adenosyl-L-methionine-dependent methyltransferases"/>
    <property type="match status" value="1"/>
</dbReference>
<keyword evidence="1 8" id="KW-0489">Methyltransferase</keyword>
<dbReference type="InterPro" id="IPR048647">
    <property type="entry name" value="RlmA_N"/>
</dbReference>
<comment type="caution">
    <text evidence="8">The sequence shown here is derived from an EMBL/GenBank/DDBJ whole genome shotgun (WGS) entry which is preliminary data.</text>
</comment>
<dbReference type="GO" id="GO:0046872">
    <property type="term" value="F:metal ion binding"/>
    <property type="evidence" value="ECO:0007669"/>
    <property type="project" value="UniProtKB-KW"/>
</dbReference>
<evidence type="ECO:0000313" key="8">
    <source>
        <dbReference type="EMBL" id="KPM83508.1"/>
    </source>
</evidence>
<dbReference type="PANTHER" id="PTHR43464:SF19">
    <property type="entry name" value="UBIQUINONE BIOSYNTHESIS O-METHYLTRANSFERASE, MITOCHONDRIAL"/>
    <property type="match status" value="1"/>
</dbReference>
<dbReference type="AlphaFoldDB" id="A0A0P7E0C7"/>
<evidence type="ECO:0000256" key="5">
    <source>
        <dbReference type="PIRSR" id="PIRSR018249-2"/>
    </source>
</evidence>
<feature type="domain" description="23S rRNA (guanine(745)-N(1))-methyltransferase N-terminal" evidence="7">
    <location>
        <begin position="5"/>
        <end position="48"/>
    </location>
</feature>
<dbReference type="PATRIC" id="fig|570156.3.peg.3172"/>
<dbReference type="PANTHER" id="PTHR43464">
    <property type="entry name" value="METHYLTRANSFERASE"/>
    <property type="match status" value="1"/>
</dbReference>
<keyword evidence="4" id="KW-0479">Metal-binding</keyword>
<dbReference type="Pfam" id="PF21302">
    <property type="entry name" value="Zn_ribbon_RlmA"/>
    <property type="match status" value="1"/>
</dbReference>
<evidence type="ECO:0000256" key="2">
    <source>
        <dbReference type="ARBA" id="ARBA00022679"/>
    </source>
</evidence>
<dbReference type="EMBL" id="LJTC01000006">
    <property type="protein sequence ID" value="KPM83508.1"/>
    <property type="molecule type" value="Genomic_DNA"/>
</dbReference>
<evidence type="ECO:0000256" key="1">
    <source>
        <dbReference type="ARBA" id="ARBA00022603"/>
    </source>
</evidence>
<organism evidence="8 9">
    <name type="scientific">Pseudoalteromonas lipolytica</name>
    <dbReference type="NCBI Taxonomy" id="570156"/>
    <lineage>
        <taxon>Bacteria</taxon>
        <taxon>Pseudomonadati</taxon>
        <taxon>Pseudomonadota</taxon>
        <taxon>Gammaproteobacteria</taxon>
        <taxon>Alteromonadales</taxon>
        <taxon>Pseudoalteromonadaceae</taxon>
        <taxon>Pseudoalteromonas</taxon>
    </lineage>
</organism>
<feature type="binding site" evidence="4">
    <location>
        <position position="7"/>
    </location>
    <ligand>
        <name>Zn(2+)</name>
        <dbReference type="ChEBI" id="CHEBI:29105"/>
    </ligand>
</feature>
<dbReference type="GO" id="GO:0032259">
    <property type="term" value="P:methylation"/>
    <property type="evidence" value="ECO:0007669"/>
    <property type="project" value="UniProtKB-KW"/>
</dbReference>
<feature type="binding site" evidence="5">
    <location>
        <position position="181"/>
    </location>
    <ligand>
        <name>S-adenosyl-L-methionine</name>
        <dbReference type="ChEBI" id="CHEBI:59789"/>
    </ligand>
</feature>
<feature type="binding site" evidence="4">
    <location>
        <position position="23"/>
    </location>
    <ligand>
        <name>Zn(2+)</name>
        <dbReference type="ChEBI" id="CHEBI:29105"/>
    </ligand>
</feature>
<proteinExistence type="predicted"/>
<feature type="domain" description="Methyltransferase" evidence="6">
    <location>
        <begin position="87"/>
        <end position="192"/>
    </location>
</feature>
<accession>A0A0P7E0C7</accession>
<dbReference type="Pfam" id="PF13847">
    <property type="entry name" value="Methyltransf_31"/>
    <property type="match status" value="1"/>
</dbReference>
<dbReference type="InterPro" id="IPR016718">
    <property type="entry name" value="rRNA_m1G-MeTrfase_A_prd"/>
</dbReference>
<dbReference type="OrthoDB" id="108476at2"/>
<feature type="binding site" evidence="5">
    <location>
        <begin position="95"/>
        <end position="96"/>
    </location>
    <ligand>
        <name>S-adenosyl-L-methionine</name>
        <dbReference type="ChEBI" id="CHEBI:59789"/>
    </ligand>
</feature>
<dbReference type="Gene3D" id="3.40.50.150">
    <property type="entry name" value="Vaccinia Virus protein VP39"/>
    <property type="match status" value="1"/>
</dbReference>
<keyword evidence="4" id="KW-0862">Zinc</keyword>
<dbReference type="Proteomes" id="UP000050378">
    <property type="component" value="Unassembled WGS sequence"/>
</dbReference>
<dbReference type="GO" id="GO:0008168">
    <property type="term" value="F:methyltransferase activity"/>
    <property type="evidence" value="ECO:0007669"/>
    <property type="project" value="UniProtKB-KW"/>
</dbReference>
<dbReference type="RefSeq" id="WP_054552964.1">
    <property type="nucleotide sequence ID" value="NZ_LJTC01000006.1"/>
</dbReference>
<feature type="binding site" evidence="4">
    <location>
        <position position="27"/>
    </location>
    <ligand>
        <name>Zn(2+)</name>
        <dbReference type="ChEBI" id="CHEBI:29105"/>
    </ligand>
</feature>
<feature type="binding site" evidence="4">
    <location>
        <position position="10"/>
    </location>
    <ligand>
        <name>Zn(2+)</name>
        <dbReference type="ChEBI" id="CHEBI:29105"/>
    </ligand>
</feature>
<dbReference type="CDD" id="cd02440">
    <property type="entry name" value="AdoMet_MTases"/>
    <property type="match status" value="1"/>
</dbReference>
<evidence type="ECO:0000256" key="3">
    <source>
        <dbReference type="ARBA" id="ARBA00022691"/>
    </source>
</evidence>
<evidence type="ECO:0000259" key="7">
    <source>
        <dbReference type="Pfam" id="PF21302"/>
    </source>
</evidence>
<feature type="binding site" evidence="5">
    <location>
        <position position="69"/>
    </location>
    <ligand>
        <name>S-adenosyl-L-methionine</name>
        <dbReference type="ChEBI" id="CHEBI:59789"/>
    </ligand>
</feature>
<keyword evidence="2 8" id="KW-0808">Transferase</keyword>
<dbReference type="PIRSF" id="PIRSF018249">
    <property type="entry name" value="MyrA_prd"/>
    <property type="match status" value="1"/>
</dbReference>
<keyword evidence="3 5" id="KW-0949">S-adenosyl-L-methionine</keyword>